<dbReference type="EMBL" id="JAUEPU010000005">
    <property type="protein sequence ID" value="KAK0501980.1"/>
    <property type="molecule type" value="Genomic_DNA"/>
</dbReference>
<sequence length="168" mass="18840">MGDSERGYPVIARIANLPDAIHNGKAWGGGTVVGWLPISVAEYSHTGYAFKLPHSGEVIVIYPFILILSVDYEEQCMMTLICGNKSKYPCPVCLVPLARLQDLLEVYIPWITEEMRDLYNLAEEEGEDVLDKSSLRPVENVFWSIAQKHLERIPGVDKHAAKVVIDEL</sequence>
<proteinExistence type="predicted"/>
<protein>
    <submittedName>
        <fullName evidence="1">Uncharacterized protein</fullName>
    </submittedName>
</protein>
<reference evidence="1" key="1">
    <citation type="submission" date="2023-06" db="EMBL/GenBank/DDBJ databases">
        <authorList>
            <consortium name="Lawrence Berkeley National Laboratory"/>
            <person name="Ahrendt S."/>
            <person name="Sahu N."/>
            <person name="Indic B."/>
            <person name="Wong-Bajracharya J."/>
            <person name="Merenyi Z."/>
            <person name="Ke H.-M."/>
            <person name="Monk M."/>
            <person name="Kocsube S."/>
            <person name="Drula E."/>
            <person name="Lipzen A."/>
            <person name="Balint B."/>
            <person name="Henrissat B."/>
            <person name="Andreopoulos B."/>
            <person name="Martin F.M."/>
            <person name="Harder C.B."/>
            <person name="Rigling D."/>
            <person name="Ford K.L."/>
            <person name="Foster G.D."/>
            <person name="Pangilinan J."/>
            <person name="Papanicolaou A."/>
            <person name="Barry K."/>
            <person name="LaButti K."/>
            <person name="Viragh M."/>
            <person name="Koriabine M."/>
            <person name="Yan M."/>
            <person name="Riley R."/>
            <person name="Champramary S."/>
            <person name="Plett K.L."/>
            <person name="Tsai I.J."/>
            <person name="Slot J."/>
            <person name="Sipos G."/>
            <person name="Plett J."/>
            <person name="Nagy L.G."/>
            <person name="Grigoriev I.V."/>
        </authorList>
    </citation>
    <scope>NUCLEOTIDE SEQUENCE</scope>
    <source>
        <strain evidence="1">HWK02</strain>
    </source>
</reference>
<gene>
    <name evidence="1" type="ORF">EDD18DRAFT_1100475</name>
</gene>
<evidence type="ECO:0000313" key="1">
    <source>
        <dbReference type="EMBL" id="KAK0501980.1"/>
    </source>
</evidence>
<dbReference type="Proteomes" id="UP001175228">
    <property type="component" value="Unassembled WGS sequence"/>
</dbReference>
<comment type="caution">
    <text evidence="1">The sequence shown here is derived from an EMBL/GenBank/DDBJ whole genome shotgun (WGS) entry which is preliminary data.</text>
</comment>
<evidence type="ECO:0000313" key="2">
    <source>
        <dbReference type="Proteomes" id="UP001175228"/>
    </source>
</evidence>
<accession>A0AA39QH62</accession>
<keyword evidence="2" id="KW-1185">Reference proteome</keyword>
<name>A0AA39QH62_9AGAR</name>
<organism evidence="1 2">
    <name type="scientific">Armillaria luteobubalina</name>
    <dbReference type="NCBI Taxonomy" id="153913"/>
    <lineage>
        <taxon>Eukaryota</taxon>
        <taxon>Fungi</taxon>
        <taxon>Dikarya</taxon>
        <taxon>Basidiomycota</taxon>
        <taxon>Agaricomycotina</taxon>
        <taxon>Agaricomycetes</taxon>
        <taxon>Agaricomycetidae</taxon>
        <taxon>Agaricales</taxon>
        <taxon>Marasmiineae</taxon>
        <taxon>Physalacriaceae</taxon>
        <taxon>Armillaria</taxon>
    </lineage>
</organism>
<dbReference type="AlphaFoldDB" id="A0AA39QH62"/>